<evidence type="ECO:0000256" key="3">
    <source>
        <dbReference type="SAM" id="MobiDB-lite"/>
    </source>
</evidence>
<dbReference type="SUPFAM" id="SSF49344">
    <property type="entry name" value="CBD9-like"/>
    <property type="match status" value="1"/>
</dbReference>
<keyword evidence="4" id="KW-0732">Signal</keyword>
<keyword evidence="2" id="KW-0285">Flavoprotein</keyword>
<protein>
    <recommendedName>
        <fullName evidence="5 6">Glucose-methanol-choline oxidoreductase N-terminal domain-containing protein</fullName>
    </recommendedName>
</protein>
<dbReference type="Pfam" id="PF00732">
    <property type="entry name" value="GMC_oxred_N"/>
    <property type="match status" value="1"/>
</dbReference>
<dbReference type="Pfam" id="PF05199">
    <property type="entry name" value="GMC_oxred_C"/>
    <property type="match status" value="1"/>
</dbReference>
<dbReference type="CDD" id="cd09630">
    <property type="entry name" value="CDH_like_cytochrome"/>
    <property type="match status" value="1"/>
</dbReference>
<dbReference type="Gene3D" id="3.50.50.60">
    <property type="entry name" value="FAD/NAD(P)-binding domain"/>
    <property type="match status" value="1"/>
</dbReference>
<dbReference type="PROSITE" id="PS00624">
    <property type="entry name" value="GMC_OXRED_2"/>
    <property type="match status" value="1"/>
</dbReference>
<comment type="caution">
    <text evidence="7">The sequence shown here is derived from an EMBL/GenBank/DDBJ whole genome shotgun (WGS) entry which is preliminary data.</text>
</comment>
<dbReference type="FunFam" id="2.60.40.1210:FF:000004">
    <property type="entry name" value="Cellobiose dehydrogenase"/>
    <property type="match status" value="1"/>
</dbReference>
<evidence type="ECO:0000259" key="6">
    <source>
        <dbReference type="PROSITE" id="PS00624"/>
    </source>
</evidence>
<dbReference type="PROSITE" id="PS00623">
    <property type="entry name" value="GMC_OXRED_1"/>
    <property type="match status" value="1"/>
</dbReference>
<dbReference type="Gene3D" id="3.30.410.10">
    <property type="entry name" value="Cholesterol Oxidase, domain 2"/>
    <property type="match status" value="1"/>
</dbReference>
<dbReference type="OrthoDB" id="413885at2759"/>
<dbReference type="InterPro" id="IPR036188">
    <property type="entry name" value="FAD/NAD-bd_sf"/>
</dbReference>
<sequence length="803" mass="85915">MYSFLRSFAALVAASSALQPVLAQSGDPTVYTDADTGIVFDTWSVDASSSSAGFTFGVALPEDALDTDATEFIGYLSCSSSATTQFTGWCGLSMGSSMNSNLLLVAYAQDDTVLTSFRFSSGYAMPSVYSGNATLTQISSTVSNDKFEVIFRCQECLRWDHEGVSGSATTSAGQLILAWAQGEESPTNADCPDDFSLVQHEAQGIWVGQLNAKAATSNYETWAALATNVVDGTCGSSGSGSGNSTTPGNGTDTDTTIGVPVPANVTYDYIIVGSGPAGMVLADRLSATGAKTLLIEKGPPSIGLWNGTMKPDWLNGTDLTRFDVPGLCNEIWKNSDGIACPDNDQMAGCLVGGGTAVNSGLWWKPYSRDFDESFPETWKYDDVKDSVSKVFTRIPGTITPSTDNRLYLAEGPSVIMNGLLASGWKGTTFNDEPEAKYKTVGYSPYMFSHGQRNGPMATYLLDAYNRPNFDFWVNTVVKRVVREGSTVTGVELEPFNDGGYEGSLQLAEGGRVILSAGAFGTPKILFRSGIGPEEQLAIVNASSSDGQDFISEDQWINLPVGENLMDHPNTEIVVQHPDIVFYDFYGAYKDPIAADAQSYLVNRTGPLAQSAPNVNPVFFDMVTGSDNITRQLQYQARVEGAHNIADGHTISISQYVGRGQTSRGKLSITSALNTVVSTLPWLQDEHDQDAVIAGFERLRQSLNTIQGLTWAYPTANVSMSEHVKGIAKTGRGSNHWMGSCKMGSDDGRDGGDAVVDLDTKVYGMDNLFVVDASIFPGMISTNPSAYITVVAERAAERILALQG</sequence>
<gene>
    <name evidence="7" type="ORF">DSM5745_05964</name>
</gene>
<dbReference type="RefSeq" id="XP_026603812.1">
    <property type="nucleotide sequence ID" value="XM_026747980.1"/>
</dbReference>
<dbReference type="GeneID" id="38116334"/>
<evidence type="ECO:0000256" key="2">
    <source>
        <dbReference type="RuleBase" id="RU003968"/>
    </source>
</evidence>
<evidence type="ECO:0000259" key="5">
    <source>
        <dbReference type="PROSITE" id="PS00623"/>
    </source>
</evidence>
<proteinExistence type="inferred from homology"/>
<dbReference type="GO" id="GO:0016614">
    <property type="term" value="F:oxidoreductase activity, acting on CH-OH group of donors"/>
    <property type="evidence" value="ECO:0007669"/>
    <property type="project" value="InterPro"/>
</dbReference>
<dbReference type="Pfam" id="PF16010">
    <property type="entry name" value="CDH-cyt"/>
    <property type="match status" value="1"/>
</dbReference>
<dbReference type="InterPro" id="IPR007867">
    <property type="entry name" value="GMC_OxRtase_C"/>
</dbReference>
<organism evidence="7 8">
    <name type="scientific">Aspergillus mulundensis</name>
    <dbReference type="NCBI Taxonomy" id="1810919"/>
    <lineage>
        <taxon>Eukaryota</taxon>
        <taxon>Fungi</taxon>
        <taxon>Dikarya</taxon>
        <taxon>Ascomycota</taxon>
        <taxon>Pezizomycotina</taxon>
        <taxon>Eurotiomycetes</taxon>
        <taxon>Eurotiomycetidae</taxon>
        <taxon>Eurotiales</taxon>
        <taxon>Aspergillaceae</taxon>
        <taxon>Aspergillus</taxon>
        <taxon>Aspergillus subgen. Nidulantes</taxon>
    </lineage>
</organism>
<feature type="domain" description="Glucose-methanol-choline oxidoreductase N-terminal" evidence="5">
    <location>
        <begin position="348"/>
        <end position="371"/>
    </location>
</feature>
<dbReference type="PANTHER" id="PTHR47190">
    <property type="entry name" value="DEHYDROGENASE, PUTATIVE-RELATED"/>
    <property type="match status" value="1"/>
</dbReference>
<dbReference type="InterPro" id="IPR053208">
    <property type="entry name" value="GMC_Oxidoreductase_CD"/>
</dbReference>
<feature type="chain" id="PRO_5017776694" description="Glucose-methanol-choline oxidoreductase N-terminal domain-containing protein" evidence="4">
    <location>
        <begin position="24"/>
        <end position="803"/>
    </location>
</feature>
<feature type="compositionally biased region" description="Low complexity" evidence="3">
    <location>
        <begin position="242"/>
        <end position="256"/>
    </location>
</feature>
<dbReference type="STRING" id="1810919.A0A3D8RYI6"/>
<dbReference type="PANTHER" id="PTHR47190:SF2">
    <property type="entry name" value="CELLOBIOSE DEHYDROGENASE (AFU_ORTHOLOGUE AFUA_2G17620)"/>
    <property type="match status" value="1"/>
</dbReference>
<dbReference type="EMBL" id="PVWQ01000006">
    <property type="protein sequence ID" value="RDW79112.1"/>
    <property type="molecule type" value="Genomic_DNA"/>
</dbReference>
<dbReference type="InterPro" id="IPR015920">
    <property type="entry name" value="Cellobiose_DH-like_cyt"/>
</dbReference>
<feature type="signal peptide" evidence="4">
    <location>
        <begin position="1"/>
        <end position="23"/>
    </location>
</feature>
<name>A0A3D8RYI6_9EURO</name>
<dbReference type="SUPFAM" id="SSF54373">
    <property type="entry name" value="FAD-linked reductases, C-terminal domain"/>
    <property type="match status" value="1"/>
</dbReference>
<feature type="region of interest" description="Disordered" evidence="3">
    <location>
        <begin position="235"/>
        <end position="257"/>
    </location>
</feature>
<reference evidence="7 8" key="1">
    <citation type="journal article" date="2018" name="IMA Fungus">
        <title>IMA Genome-F 9: Draft genome sequence of Annulohypoxylon stygium, Aspergillus mulundensis, Berkeleyomyces basicola (syn. Thielaviopsis basicola), Ceratocystis smalleyi, two Cercospora beticola strains, Coleophoma cylindrospora, Fusarium fracticaudum, Phialophora cf. hyalina, and Morchella septimelata.</title>
        <authorList>
            <person name="Wingfield B.D."/>
            <person name="Bills G.F."/>
            <person name="Dong Y."/>
            <person name="Huang W."/>
            <person name="Nel W.J."/>
            <person name="Swalarsk-Parry B.S."/>
            <person name="Vaghefi N."/>
            <person name="Wilken P.M."/>
            <person name="An Z."/>
            <person name="de Beer Z.W."/>
            <person name="De Vos L."/>
            <person name="Chen L."/>
            <person name="Duong T.A."/>
            <person name="Gao Y."/>
            <person name="Hammerbacher A."/>
            <person name="Kikkert J.R."/>
            <person name="Li Y."/>
            <person name="Li H."/>
            <person name="Li K."/>
            <person name="Li Q."/>
            <person name="Liu X."/>
            <person name="Ma X."/>
            <person name="Naidoo K."/>
            <person name="Pethybridge S.J."/>
            <person name="Sun J."/>
            <person name="Steenkamp E.T."/>
            <person name="van der Nest M.A."/>
            <person name="van Wyk S."/>
            <person name="Wingfield M.J."/>
            <person name="Xiong C."/>
            <person name="Yue Q."/>
            <person name="Zhang X."/>
        </authorList>
    </citation>
    <scope>NUCLEOTIDE SEQUENCE [LARGE SCALE GENOMIC DNA]</scope>
    <source>
        <strain evidence="7 8">DSM 5745</strain>
    </source>
</reference>
<dbReference type="GO" id="GO:0050660">
    <property type="term" value="F:flavin adenine dinucleotide binding"/>
    <property type="evidence" value="ECO:0007669"/>
    <property type="project" value="InterPro"/>
</dbReference>
<dbReference type="Proteomes" id="UP000256690">
    <property type="component" value="Unassembled WGS sequence"/>
</dbReference>
<dbReference type="SUPFAM" id="SSF51905">
    <property type="entry name" value="FAD/NAD(P)-binding domain"/>
    <property type="match status" value="1"/>
</dbReference>
<comment type="similarity">
    <text evidence="1 2">Belongs to the GMC oxidoreductase family.</text>
</comment>
<evidence type="ECO:0000256" key="4">
    <source>
        <dbReference type="SAM" id="SignalP"/>
    </source>
</evidence>
<evidence type="ECO:0000256" key="1">
    <source>
        <dbReference type="ARBA" id="ARBA00010790"/>
    </source>
</evidence>
<keyword evidence="2" id="KW-0274">FAD</keyword>
<dbReference type="AlphaFoldDB" id="A0A3D8RYI6"/>
<dbReference type="Gene3D" id="2.60.40.1210">
    <property type="entry name" value="Cellobiose dehydrogenase, cytochrome domain"/>
    <property type="match status" value="1"/>
</dbReference>
<accession>A0A3D8RYI6</accession>
<feature type="domain" description="Glucose-methanol-choline oxidoreductase N-terminal" evidence="6">
    <location>
        <begin position="517"/>
        <end position="531"/>
    </location>
</feature>
<evidence type="ECO:0000313" key="8">
    <source>
        <dbReference type="Proteomes" id="UP000256690"/>
    </source>
</evidence>
<dbReference type="InterPro" id="IPR000172">
    <property type="entry name" value="GMC_OxRdtase_N"/>
</dbReference>
<keyword evidence="8" id="KW-1185">Reference proteome</keyword>
<evidence type="ECO:0000313" key="7">
    <source>
        <dbReference type="EMBL" id="RDW79112.1"/>
    </source>
</evidence>